<reference evidence="1" key="1">
    <citation type="journal article" date="2015" name="Nature">
        <title>Complex archaea that bridge the gap between prokaryotes and eukaryotes.</title>
        <authorList>
            <person name="Spang A."/>
            <person name="Saw J.H."/>
            <person name="Jorgensen S.L."/>
            <person name="Zaremba-Niedzwiedzka K."/>
            <person name="Martijn J."/>
            <person name="Lind A.E."/>
            <person name="van Eijk R."/>
            <person name="Schleper C."/>
            <person name="Guy L."/>
            <person name="Ettema T.J."/>
        </authorList>
    </citation>
    <scope>NUCLEOTIDE SEQUENCE</scope>
</reference>
<name>A0A0F9DT78_9ZZZZ</name>
<organism evidence="1">
    <name type="scientific">marine sediment metagenome</name>
    <dbReference type="NCBI Taxonomy" id="412755"/>
    <lineage>
        <taxon>unclassified sequences</taxon>
        <taxon>metagenomes</taxon>
        <taxon>ecological metagenomes</taxon>
    </lineage>
</organism>
<protein>
    <recommendedName>
        <fullName evidence="2">ZZ-type domain-containing protein</fullName>
    </recommendedName>
</protein>
<sequence>MSDLPKECYVVYGVDDNGEDAFVLAAFSKEADAYEYLRAAGRLDYHFGFWCSQNSCDICDKKLDMIKLNMMRCCDYDECIECFEKAEHQKHDCELVDLQKKYKEIKAEKIIEIRETGCLSNNAGYYKVACVTFNVPYSYA</sequence>
<dbReference type="EMBL" id="LAZR01040194">
    <property type="protein sequence ID" value="KKL15103.1"/>
    <property type="molecule type" value="Genomic_DNA"/>
</dbReference>
<dbReference type="AlphaFoldDB" id="A0A0F9DT78"/>
<gene>
    <name evidence="1" type="ORF">LCGC14_2508940</name>
</gene>
<evidence type="ECO:0008006" key="2">
    <source>
        <dbReference type="Google" id="ProtNLM"/>
    </source>
</evidence>
<evidence type="ECO:0000313" key="1">
    <source>
        <dbReference type="EMBL" id="KKL15103.1"/>
    </source>
</evidence>
<accession>A0A0F9DT78</accession>
<comment type="caution">
    <text evidence="1">The sequence shown here is derived from an EMBL/GenBank/DDBJ whole genome shotgun (WGS) entry which is preliminary data.</text>
</comment>
<proteinExistence type="predicted"/>